<dbReference type="EMBL" id="PFDW01000017">
    <property type="protein sequence ID" value="PJE58415.1"/>
    <property type="molecule type" value="Genomic_DNA"/>
</dbReference>
<keyword evidence="1" id="KW-0808">Transferase</keyword>
<feature type="non-terminal residue" evidence="3">
    <location>
        <position position="1"/>
    </location>
</feature>
<sequence length="191" mass="21323">PDNLKLEAKETRPTLVYLGRINIQKGAFDVIKTLKLVVATIPDIQLWFIGKGEKTVVNKLKHEVDNSGLSNNIKFFGYVEDNKKFRLLSKAHLLIVSSIHEGWGLTIPEAGFVGTPSIVYKSAGLKDVVTDEVSGLVVEPTPSHMAEAIERVLQDKDLLIKLRKNAKGIAQEYSWDNTAQVTLKKFETMIH</sequence>
<proteinExistence type="predicted"/>
<comment type="caution">
    <text evidence="3">The sequence shown here is derived from an EMBL/GenBank/DDBJ whole genome shotgun (WGS) entry which is preliminary data.</text>
</comment>
<feature type="domain" description="Glycosyl transferase family 1" evidence="2">
    <location>
        <begin position="5"/>
        <end position="167"/>
    </location>
</feature>
<dbReference type="PANTHER" id="PTHR46401:SF2">
    <property type="entry name" value="GLYCOSYLTRANSFERASE WBBK-RELATED"/>
    <property type="match status" value="1"/>
</dbReference>
<dbReference type="InterPro" id="IPR001296">
    <property type="entry name" value="Glyco_trans_1"/>
</dbReference>
<organism evidence="3 4">
    <name type="scientific">Candidatus Portnoybacteria bacterium CG10_big_fil_rev_8_21_14_0_10_36_7</name>
    <dbReference type="NCBI Taxonomy" id="1974812"/>
    <lineage>
        <taxon>Bacteria</taxon>
        <taxon>Candidatus Portnoyibacteriota</taxon>
    </lineage>
</organism>
<gene>
    <name evidence="3" type="ORF">COU81_00860</name>
</gene>
<dbReference type="PANTHER" id="PTHR46401">
    <property type="entry name" value="GLYCOSYLTRANSFERASE WBBK-RELATED"/>
    <property type="match status" value="1"/>
</dbReference>
<dbReference type="Proteomes" id="UP000231450">
    <property type="component" value="Unassembled WGS sequence"/>
</dbReference>
<dbReference type="SUPFAM" id="SSF53756">
    <property type="entry name" value="UDP-Glycosyltransferase/glycogen phosphorylase"/>
    <property type="match status" value="1"/>
</dbReference>
<accession>A0A2M8KES9</accession>
<dbReference type="GO" id="GO:0009103">
    <property type="term" value="P:lipopolysaccharide biosynthetic process"/>
    <property type="evidence" value="ECO:0007669"/>
    <property type="project" value="TreeGrafter"/>
</dbReference>
<dbReference type="Gene3D" id="3.40.50.2000">
    <property type="entry name" value="Glycogen Phosphorylase B"/>
    <property type="match status" value="1"/>
</dbReference>
<evidence type="ECO:0000313" key="3">
    <source>
        <dbReference type="EMBL" id="PJE58415.1"/>
    </source>
</evidence>
<dbReference type="CDD" id="cd03801">
    <property type="entry name" value="GT4_PimA-like"/>
    <property type="match status" value="1"/>
</dbReference>
<dbReference type="Pfam" id="PF00534">
    <property type="entry name" value="Glycos_transf_1"/>
    <property type="match status" value="1"/>
</dbReference>
<dbReference type="AlphaFoldDB" id="A0A2M8KES9"/>
<evidence type="ECO:0000256" key="1">
    <source>
        <dbReference type="ARBA" id="ARBA00022679"/>
    </source>
</evidence>
<protein>
    <recommendedName>
        <fullName evidence="2">Glycosyl transferase family 1 domain-containing protein</fullName>
    </recommendedName>
</protein>
<evidence type="ECO:0000259" key="2">
    <source>
        <dbReference type="Pfam" id="PF00534"/>
    </source>
</evidence>
<evidence type="ECO:0000313" key="4">
    <source>
        <dbReference type="Proteomes" id="UP000231450"/>
    </source>
</evidence>
<reference evidence="4" key="1">
    <citation type="submission" date="2017-09" db="EMBL/GenBank/DDBJ databases">
        <title>Depth-based differentiation of microbial function through sediment-hosted aquifers and enrichment of novel symbionts in the deep terrestrial subsurface.</title>
        <authorList>
            <person name="Probst A.J."/>
            <person name="Ladd B."/>
            <person name="Jarett J.K."/>
            <person name="Geller-Mcgrath D.E."/>
            <person name="Sieber C.M.K."/>
            <person name="Emerson J.B."/>
            <person name="Anantharaman K."/>
            <person name="Thomas B.C."/>
            <person name="Malmstrom R."/>
            <person name="Stieglmeier M."/>
            <person name="Klingl A."/>
            <person name="Woyke T."/>
            <person name="Ryan C.M."/>
            <person name="Banfield J.F."/>
        </authorList>
    </citation>
    <scope>NUCLEOTIDE SEQUENCE [LARGE SCALE GENOMIC DNA]</scope>
</reference>
<dbReference type="GO" id="GO:0016757">
    <property type="term" value="F:glycosyltransferase activity"/>
    <property type="evidence" value="ECO:0007669"/>
    <property type="project" value="InterPro"/>
</dbReference>
<name>A0A2M8KES9_9BACT</name>